<reference evidence="5 6" key="1">
    <citation type="submission" date="2023-05" db="EMBL/GenBank/DDBJ databases">
        <title>B98-5 Cell Line De Novo Hybrid Assembly: An Optical Mapping Approach.</title>
        <authorList>
            <person name="Kananen K."/>
            <person name="Auerbach J.A."/>
            <person name="Kautto E."/>
            <person name="Blachly J.S."/>
        </authorList>
    </citation>
    <scope>NUCLEOTIDE SEQUENCE [LARGE SCALE GENOMIC DNA]</scope>
    <source>
        <strain evidence="5">B95-8</strain>
        <tissue evidence="5">Cell line</tissue>
    </source>
</reference>
<dbReference type="PROSITE" id="PS50189">
    <property type="entry name" value="NTR"/>
    <property type="match status" value="1"/>
</dbReference>
<dbReference type="Gene3D" id="2.40.50.120">
    <property type="match status" value="1"/>
</dbReference>
<evidence type="ECO:0000259" key="4">
    <source>
        <dbReference type="PROSITE" id="PS50189"/>
    </source>
</evidence>
<keyword evidence="3" id="KW-1015">Disulfide bond</keyword>
<comment type="subcellular location">
    <subcellularLocation>
        <location evidence="1">Secreted</location>
    </subcellularLocation>
</comment>
<evidence type="ECO:0000313" key="5">
    <source>
        <dbReference type="EMBL" id="KAK2088857.1"/>
    </source>
</evidence>
<dbReference type="InterPro" id="IPR018933">
    <property type="entry name" value="Netrin_module_non-TIMP"/>
</dbReference>
<keyword evidence="2" id="KW-0964">Secreted</keyword>
<dbReference type="Proteomes" id="UP001266305">
    <property type="component" value="Unassembled WGS sequence"/>
</dbReference>
<dbReference type="SUPFAM" id="SSF50242">
    <property type="entry name" value="TIMP-like"/>
    <property type="match status" value="1"/>
</dbReference>
<feature type="domain" description="NTR" evidence="4">
    <location>
        <begin position="60"/>
        <end position="189"/>
    </location>
</feature>
<dbReference type="SMART" id="SM00643">
    <property type="entry name" value="C345C"/>
    <property type="match status" value="1"/>
</dbReference>
<dbReference type="CDD" id="cd03579">
    <property type="entry name" value="NTR_netrin-1_like"/>
    <property type="match status" value="1"/>
</dbReference>
<evidence type="ECO:0000256" key="3">
    <source>
        <dbReference type="ARBA" id="ARBA00023157"/>
    </source>
</evidence>
<evidence type="ECO:0000256" key="2">
    <source>
        <dbReference type="ARBA" id="ARBA00022525"/>
    </source>
</evidence>
<keyword evidence="6" id="KW-1185">Reference proteome</keyword>
<protein>
    <recommendedName>
        <fullName evidence="4">NTR domain-containing protein</fullName>
    </recommendedName>
</protein>
<accession>A0ABQ9TVN2</accession>
<organism evidence="5 6">
    <name type="scientific">Saguinus oedipus</name>
    <name type="common">Cotton-top tamarin</name>
    <name type="synonym">Oedipomidas oedipus</name>
    <dbReference type="NCBI Taxonomy" id="9490"/>
    <lineage>
        <taxon>Eukaryota</taxon>
        <taxon>Metazoa</taxon>
        <taxon>Chordata</taxon>
        <taxon>Craniata</taxon>
        <taxon>Vertebrata</taxon>
        <taxon>Euteleostomi</taxon>
        <taxon>Mammalia</taxon>
        <taxon>Eutheria</taxon>
        <taxon>Euarchontoglires</taxon>
        <taxon>Primates</taxon>
        <taxon>Haplorrhini</taxon>
        <taxon>Platyrrhini</taxon>
        <taxon>Cebidae</taxon>
        <taxon>Callitrichinae</taxon>
        <taxon>Saguinus</taxon>
    </lineage>
</organism>
<evidence type="ECO:0000313" key="6">
    <source>
        <dbReference type="Proteomes" id="UP001266305"/>
    </source>
</evidence>
<dbReference type="EMBL" id="JASSZA010000019">
    <property type="protein sequence ID" value="KAK2088857.1"/>
    <property type="molecule type" value="Genomic_DNA"/>
</dbReference>
<proteinExistence type="predicted"/>
<gene>
    <name evidence="5" type="ORF">P7K49_034764</name>
</gene>
<dbReference type="InterPro" id="IPR001134">
    <property type="entry name" value="Netrin_domain"/>
</dbReference>
<evidence type="ECO:0000256" key="1">
    <source>
        <dbReference type="ARBA" id="ARBA00004613"/>
    </source>
</evidence>
<dbReference type="Pfam" id="PF01759">
    <property type="entry name" value="NTR"/>
    <property type="match status" value="1"/>
</dbReference>
<sequence length="224" mass="24477">MALKSTTSGHSALLDTQEFGSANKSRPTPAISLNVWDRRLLPQDPHLVTSVLGLQRWKAFPYLLQGSSAPETQLASQSPIQSLRNAQILASEAVGLAWQRLAVHVLTVYKQRARPVRRGDQDAWVPRADLACGCLRLQPGTDYLLLGSAVGGPDPARLILDRHGLALPWRPRWAGPLRRLQQEERAGGCRGLRAPTPSPTQARALNVGWGRLKRQQNNLGATGS</sequence>
<name>A0ABQ9TVN2_SAGOE</name>
<dbReference type="InterPro" id="IPR008993">
    <property type="entry name" value="TIMP-like_OB-fold"/>
</dbReference>
<comment type="caution">
    <text evidence="5">The sequence shown here is derived from an EMBL/GenBank/DDBJ whole genome shotgun (WGS) entry which is preliminary data.</text>
</comment>